<name>A0A1V1PGW7_9BACT</name>
<evidence type="ECO:0000313" key="3">
    <source>
        <dbReference type="Proteomes" id="UP000189670"/>
    </source>
</evidence>
<dbReference type="Pfam" id="PF18894">
    <property type="entry name" value="PhageMetallopep"/>
    <property type="match status" value="1"/>
</dbReference>
<evidence type="ECO:0000313" key="2">
    <source>
        <dbReference type="EMBL" id="ETR74117.1"/>
    </source>
</evidence>
<reference evidence="3" key="1">
    <citation type="submission" date="2012-11" db="EMBL/GenBank/DDBJ databases">
        <authorList>
            <person name="Lucero-Rivera Y.E."/>
            <person name="Tovar-Ramirez D."/>
        </authorList>
    </citation>
    <scope>NUCLEOTIDE SEQUENCE [LARGE SCALE GENOMIC DNA]</scope>
    <source>
        <strain evidence="3">Araruama</strain>
    </source>
</reference>
<dbReference type="AlphaFoldDB" id="A0A1V1PGW7"/>
<dbReference type="InterPro" id="IPR043998">
    <property type="entry name" value="Put_Metallopep"/>
</dbReference>
<dbReference type="Proteomes" id="UP000189670">
    <property type="component" value="Unassembled WGS sequence"/>
</dbReference>
<comment type="caution">
    <text evidence="2">The sequence shown here is derived from an EMBL/GenBank/DDBJ whole genome shotgun (WGS) entry which is preliminary data.</text>
</comment>
<organism evidence="2 3">
    <name type="scientific">Candidatus Magnetoglobus multicellularis str. Araruama</name>
    <dbReference type="NCBI Taxonomy" id="890399"/>
    <lineage>
        <taxon>Bacteria</taxon>
        <taxon>Pseudomonadati</taxon>
        <taxon>Thermodesulfobacteriota</taxon>
        <taxon>Desulfobacteria</taxon>
        <taxon>Desulfobacterales</taxon>
        <taxon>Desulfobacteraceae</taxon>
        <taxon>Candidatus Magnetoglobus</taxon>
    </lineage>
</organism>
<evidence type="ECO:0000259" key="1">
    <source>
        <dbReference type="Pfam" id="PF18894"/>
    </source>
</evidence>
<sequence length="164" mass="19569">MSRFTDVDPDTLKLINQVISKDFSHLAQAKIKMIFDQKKRKSGGRYQLGKMQKTNDLIQYLTSREVGEPLGFDYLMFIDENVFEVLDQNDKIRLIRHLLQYADIDYEAEKPFKIRKEEVITWYDELEYNKDDPKWFERLEVIAESIYNQDTDEDLTTEMTPDNP</sequence>
<dbReference type="EMBL" id="ATBP01000020">
    <property type="protein sequence ID" value="ETR74117.1"/>
    <property type="molecule type" value="Genomic_DNA"/>
</dbReference>
<accession>A0A1V1PGW7</accession>
<protein>
    <recommendedName>
        <fullName evidence="1">Putative phage metallopeptidase domain-containing protein</fullName>
    </recommendedName>
</protein>
<gene>
    <name evidence="2" type="ORF">OMM_00428</name>
</gene>
<proteinExistence type="predicted"/>
<feature type="domain" description="Putative phage metallopeptidase" evidence="1">
    <location>
        <begin position="9"/>
        <end position="137"/>
    </location>
</feature>